<evidence type="ECO:0000259" key="6">
    <source>
        <dbReference type="Pfam" id="PF04453"/>
    </source>
</evidence>
<comment type="subunit">
    <text evidence="4">Component of the lipopolysaccharide transport and assembly complex. Interacts with LptE and LptA.</text>
</comment>
<dbReference type="InterPro" id="IPR020889">
    <property type="entry name" value="LipoPS_assembly_LptD"/>
</dbReference>
<evidence type="ECO:0000259" key="5">
    <source>
        <dbReference type="Pfam" id="PF03968"/>
    </source>
</evidence>
<feature type="domain" description="LptD C-terminal" evidence="6">
    <location>
        <begin position="311"/>
        <end position="654"/>
    </location>
</feature>
<reference evidence="7" key="1">
    <citation type="submission" date="2020-01" db="EMBL/GenBank/DDBJ databases">
        <authorList>
            <person name="Meier V. D."/>
            <person name="Meier V D."/>
        </authorList>
    </citation>
    <scope>NUCLEOTIDE SEQUENCE</scope>
    <source>
        <strain evidence="7">HLG_WM_MAG_09</strain>
    </source>
</reference>
<evidence type="ECO:0000256" key="2">
    <source>
        <dbReference type="ARBA" id="ARBA00023136"/>
    </source>
</evidence>
<keyword evidence="1 4" id="KW-0732">Signal</keyword>
<dbReference type="GO" id="GO:1990351">
    <property type="term" value="C:transporter complex"/>
    <property type="evidence" value="ECO:0007669"/>
    <property type="project" value="TreeGrafter"/>
</dbReference>
<dbReference type="GO" id="GO:0043165">
    <property type="term" value="P:Gram-negative-bacterium-type cell outer membrane assembly"/>
    <property type="evidence" value="ECO:0007669"/>
    <property type="project" value="UniProtKB-UniRule"/>
</dbReference>
<organism evidence="7">
    <name type="scientific">uncultured Thiotrichaceae bacterium</name>
    <dbReference type="NCBI Taxonomy" id="298394"/>
    <lineage>
        <taxon>Bacteria</taxon>
        <taxon>Pseudomonadati</taxon>
        <taxon>Pseudomonadota</taxon>
        <taxon>Gammaproteobacteria</taxon>
        <taxon>Thiotrichales</taxon>
        <taxon>Thiotrichaceae</taxon>
        <taxon>environmental samples</taxon>
    </lineage>
</organism>
<evidence type="ECO:0000256" key="1">
    <source>
        <dbReference type="ARBA" id="ARBA00022729"/>
    </source>
</evidence>
<dbReference type="GO" id="GO:0009279">
    <property type="term" value="C:cell outer membrane"/>
    <property type="evidence" value="ECO:0007669"/>
    <property type="project" value="UniProtKB-SubCell"/>
</dbReference>
<comment type="caution">
    <text evidence="4">Lacks conserved residue(s) required for the propagation of feature annotation.</text>
</comment>
<feature type="signal peptide" evidence="4">
    <location>
        <begin position="1"/>
        <end position="40"/>
    </location>
</feature>
<keyword evidence="3 4" id="KW-0998">Cell outer membrane</keyword>
<feature type="chain" id="PRO_5028546239" description="LPS-assembly protein LptD" evidence="4">
    <location>
        <begin position="41"/>
        <end position="743"/>
    </location>
</feature>
<name>A0A6S6UB31_9GAMM</name>
<keyword evidence="2 4" id="KW-0472">Membrane</keyword>
<dbReference type="InterPro" id="IPR007543">
    <property type="entry name" value="LptD_C"/>
</dbReference>
<feature type="domain" description="Organic solvent tolerance-like N-terminal" evidence="5">
    <location>
        <begin position="73"/>
        <end position="205"/>
    </location>
</feature>
<dbReference type="EMBL" id="CACVAT010000491">
    <property type="protein sequence ID" value="CAA6829019.1"/>
    <property type="molecule type" value="Genomic_DNA"/>
</dbReference>
<sequence precursor="true">MRCYAFLQLIQTGYTMLSTQHAGSGLLLLGLSASPQVALAAQNWSCPEAPVTHKNTEKKSYPIPKGLPEKAVYIEADQALFKDEGQSILDGAVIIIKDSTQLKADLATYEQQTQQVSAEGNVYFISDGLELNTEKLNFNLATSTGEMQQADYQFSSTDGRGSSQKIRREANGVARLTEASYTTCPLDNNTWSLHAKSIKLDQESETGTARNLSLRIKDTPILYLPYFSFPLSDKRKSGFLTPSLATNVKSGVHVSIPYYWNMAPNYDLTLTTNFLSQRGVKLNSDFRYLSNKQNGAFQYDFLPGDNEYNNKNRYFFNLDYTRKLSENSELTLDAKGVSDNQYFEDLGTSLESSSIVNLERTFSYITRRDDWSFSALLQDFQILDSDNEAYARLPQLKLDWNPAKTENGIEWAFNSEYTFFSNSSSDDGHRLTAEASAKKRYGNEFAYITPAVKLQHASYQLDQDNDRQVNRTLPTVSLDSGLFYERELKDGKLIQTLEPRIHYTYTPFKEQSGTPVFDSSGKTLSYSQLFSDNRFTGKDRVEDANRLSTSLTTRFQNQRTGREVFRASVGQLYHFNDRKVFLPGETIETGTRSELVFEAAGELNASTRMTATAFVDTDETNISASQIKINYKDKKERILNLGYNQRQADYEAAHISFATPVTKSWKLAGSYEHDLKNDRMLESVIGIEYTDCCWKGRIAGRKYLLSDNTSYDDAIFVEIELKGLSSFGSSARKFLSNQIYGYE</sequence>
<dbReference type="InterPro" id="IPR005653">
    <property type="entry name" value="OstA-like_N"/>
</dbReference>
<comment type="similarity">
    <text evidence="4">Belongs to the LptD family.</text>
</comment>
<accession>A0A6S6UB31</accession>
<dbReference type="PANTHER" id="PTHR30189:SF1">
    <property type="entry name" value="LPS-ASSEMBLY PROTEIN LPTD"/>
    <property type="match status" value="1"/>
</dbReference>
<protein>
    <recommendedName>
        <fullName evidence="4">LPS-assembly protein LptD</fullName>
    </recommendedName>
</protein>
<dbReference type="AlphaFoldDB" id="A0A6S6UB31"/>
<dbReference type="GO" id="GO:0015920">
    <property type="term" value="P:lipopolysaccharide transport"/>
    <property type="evidence" value="ECO:0007669"/>
    <property type="project" value="InterPro"/>
</dbReference>
<evidence type="ECO:0000256" key="3">
    <source>
        <dbReference type="ARBA" id="ARBA00023237"/>
    </source>
</evidence>
<comment type="function">
    <text evidence="4">Together with LptE, is involved in the assembly of lipopolysaccharide (LPS) at the surface of the outer membrane.</text>
</comment>
<dbReference type="PANTHER" id="PTHR30189">
    <property type="entry name" value="LPS-ASSEMBLY PROTEIN"/>
    <property type="match status" value="1"/>
</dbReference>
<gene>
    <name evidence="4" type="primary">lptD</name>
    <name evidence="7" type="ORF">HELGO_WM21232</name>
</gene>
<evidence type="ECO:0000256" key="4">
    <source>
        <dbReference type="HAMAP-Rule" id="MF_01411"/>
    </source>
</evidence>
<dbReference type="InterPro" id="IPR050218">
    <property type="entry name" value="LptD"/>
</dbReference>
<comment type="subcellular location">
    <subcellularLocation>
        <location evidence="4">Cell outer membrane</location>
    </subcellularLocation>
</comment>
<dbReference type="HAMAP" id="MF_01411">
    <property type="entry name" value="LPS_assembly_LptD"/>
    <property type="match status" value="1"/>
</dbReference>
<proteinExistence type="inferred from homology"/>
<dbReference type="Pfam" id="PF04453">
    <property type="entry name" value="LptD"/>
    <property type="match status" value="1"/>
</dbReference>
<dbReference type="Pfam" id="PF03968">
    <property type="entry name" value="LptD_N"/>
    <property type="match status" value="1"/>
</dbReference>
<evidence type="ECO:0000313" key="7">
    <source>
        <dbReference type="EMBL" id="CAA6829019.1"/>
    </source>
</evidence>